<sequence>MVYEVALGAVMYGSRQGQIRSFYVDGNRVRVIVSTSFERRFDIALEGDRRDYILDPHMIDGANDAHKIANCGAGAAFLKIP</sequence>
<organism evidence="1">
    <name type="scientific">marine sediment metagenome</name>
    <dbReference type="NCBI Taxonomy" id="412755"/>
    <lineage>
        <taxon>unclassified sequences</taxon>
        <taxon>metagenomes</taxon>
        <taxon>ecological metagenomes</taxon>
    </lineage>
</organism>
<name>X1NK12_9ZZZZ</name>
<reference evidence="1" key="1">
    <citation type="journal article" date="2014" name="Front. Microbiol.">
        <title>High frequency of phylogenetically diverse reductive dehalogenase-homologous genes in deep subseafloor sedimentary metagenomes.</title>
        <authorList>
            <person name="Kawai M."/>
            <person name="Futagami T."/>
            <person name="Toyoda A."/>
            <person name="Takaki Y."/>
            <person name="Nishi S."/>
            <person name="Hori S."/>
            <person name="Arai W."/>
            <person name="Tsubouchi T."/>
            <person name="Morono Y."/>
            <person name="Uchiyama I."/>
            <person name="Ito T."/>
            <person name="Fujiyama A."/>
            <person name="Inagaki F."/>
            <person name="Takami H."/>
        </authorList>
    </citation>
    <scope>NUCLEOTIDE SEQUENCE</scope>
    <source>
        <strain evidence="1">Expedition CK06-06</strain>
    </source>
</reference>
<dbReference type="AlphaFoldDB" id="X1NK12"/>
<protein>
    <submittedName>
        <fullName evidence="1">Uncharacterized protein</fullName>
    </submittedName>
</protein>
<proteinExistence type="predicted"/>
<dbReference type="EMBL" id="BARV01019407">
    <property type="protein sequence ID" value="GAI30551.1"/>
    <property type="molecule type" value="Genomic_DNA"/>
</dbReference>
<gene>
    <name evidence="1" type="ORF">S06H3_32620</name>
</gene>
<evidence type="ECO:0000313" key="1">
    <source>
        <dbReference type="EMBL" id="GAI30551.1"/>
    </source>
</evidence>
<feature type="non-terminal residue" evidence="1">
    <location>
        <position position="81"/>
    </location>
</feature>
<accession>X1NK12</accession>
<comment type="caution">
    <text evidence="1">The sequence shown here is derived from an EMBL/GenBank/DDBJ whole genome shotgun (WGS) entry which is preliminary data.</text>
</comment>